<evidence type="ECO:0000256" key="1">
    <source>
        <dbReference type="SAM" id="Phobius"/>
    </source>
</evidence>
<reference evidence="3" key="1">
    <citation type="submission" date="2015-01" db="EMBL/GenBank/DDBJ databases">
        <authorList>
            <person name="Aksoy S."/>
            <person name="Warren W."/>
            <person name="Wilson R.K."/>
        </authorList>
    </citation>
    <scope>NUCLEOTIDE SEQUENCE [LARGE SCALE GENOMIC DNA]</scope>
    <source>
        <strain evidence="3">IAEA</strain>
    </source>
</reference>
<dbReference type="EMBL" id="JXJN01003430">
    <property type="status" value="NOT_ANNOTATED_CDS"/>
    <property type="molecule type" value="Genomic_DNA"/>
</dbReference>
<dbReference type="SMART" id="SM00718">
    <property type="entry name" value="DM4_12"/>
    <property type="match status" value="1"/>
</dbReference>
<sequence length="624" mass="71529">MRFFIIGSVGVLHPASSSIAVIASVSVPITELLPERSLFIDWCFQMSYDLPHSLSSFYNVPIWPSKQNSKHQKRESSFLNQTLWSPWEKYNMLTFTKRHPNDFTANELYQGIEDIMKSYGYHENCLLLSICELAQHPFADDDVNVLTNILTFVLSPSLHGRLDHPTQLNVELYEAAELNGLLAIIKWPPSQFTYAASKAGSMKAITDEILIILKTSSSISLCFIFANVETKRYINITANLQSDFQANPHEIWTFRSSSLKRSKRTFLAYGMGGVVKLVLGVSLPITLANPKRSLRVFYNLQLQYIPPPDPIYWWSLLNSTTFESRTQRSKHLLYDNSRSLIYKCLENIFRSIDALNNQECLQRFICDLSRTPFNADLSDSVYYILHKIVNAVFMPIQPNVETHCAKVLEPKCKPEHLEKQPPCPEKKRRLQQGIKKPPTCGMWECPECCLEHCPEVEKRLDELYYKTSDKLNREYQQTWIACPDLKIKEVEVCCGDIGEMTVEKKVRRGKGVRPKTACPQPNKLKGLMVCKKGETKSKCPRFMLGNCPPGRIPPNCHQLKSANNCEKDPAPYPSYSECKKCELDALPPVECKCLDKPAMCEVWAEFRRRLSFTFHFAFSMKSII</sequence>
<keyword evidence="1" id="KW-0472">Membrane</keyword>
<dbReference type="Proteomes" id="UP000092460">
    <property type="component" value="Unassembled WGS sequence"/>
</dbReference>
<dbReference type="VEuPathDB" id="VectorBase:GPPI008252"/>
<dbReference type="Pfam" id="PF07248">
    <property type="entry name" value="DUF1431"/>
    <property type="match status" value="1"/>
</dbReference>
<organism evidence="2 3">
    <name type="scientific">Glossina palpalis gambiensis</name>
    <dbReference type="NCBI Taxonomy" id="67801"/>
    <lineage>
        <taxon>Eukaryota</taxon>
        <taxon>Metazoa</taxon>
        <taxon>Ecdysozoa</taxon>
        <taxon>Arthropoda</taxon>
        <taxon>Hexapoda</taxon>
        <taxon>Insecta</taxon>
        <taxon>Pterygota</taxon>
        <taxon>Neoptera</taxon>
        <taxon>Endopterygota</taxon>
        <taxon>Diptera</taxon>
        <taxon>Brachycera</taxon>
        <taxon>Muscomorpha</taxon>
        <taxon>Hippoboscoidea</taxon>
        <taxon>Glossinidae</taxon>
        <taxon>Glossina</taxon>
    </lineage>
</organism>
<dbReference type="InterPro" id="IPR006631">
    <property type="entry name" value="DM4_12"/>
</dbReference>
<dbReference type="AlphaFoldDB" id="A0A1B0ATR3"/>
<dbReference type="EnsemblMetazoa" id="GPPI008252-RA">
    <property type="protein sequence ID" value="GPPI008252-PA"/>
    <property type="gene ID" value="GPPI008252"/>
</dbReference>
<dbReference type="InterPro" id="IPR006611">
    <property type="entry name" value="DUF1431_DROsp"/>
</dbReference>
<name>A0A1B0ATR3_9MUSC</name>
<feature type="transmembrane region" description="Helical" evidence="1">
    <location>
        <begin position="266"/>
        <end position="288"/>
    </location>
</feature>
<reference evidence="2" key="2">
    <citation type="submission" date="2020-05" db="UniProtKB">
        <authorList>
            <consortium name="EnsemblMetazoa"/>
        </authorList>
    </citation>
    <scope>IDENTIFICATION</scope>
    <source>
        <strain evidence="2">IAEA</strain>
    </source>
</reference>
<evidence type="ECO:0000313" key="3">
    <source>
        <dbReference type="Proteomes" id="UP000092460"/>
    </source>
</evidence>
<dbReference type="Pfam" id="PF07841">
    <property type="entry name" value="DM4_12"/>
    <property type="match status" value="2"/>
</dbReference>
<keyword evidence="1" id="KW-1133">Transmembrane helix</keyword>
<evidence type="ECO:0000313" key="2">
    <source>
        <dbReference type="EnsemblMetazoa" id="GPPI008252-PA"/>
    </source>
</evidence>
<dbReference type="SMART" id="SM00689">
    <property type="entry name" value="DM6"/>
    <property type="match status" value="1"/>
</dbReference>
<proteinExistence type="predicted"/>
<dbReference type="PANTHER" id="PTHR20977:SF0">
    <property type="entry name" value="AT13385P-RELATED"/>
    <property type="match status" value="1"/>
</dbReference>
<accession>A0A1B0ATR3</accession>
<protein>
    <submittedName>
        <fullName evidence="2">Uncharacterized protein</fullName>
    </submittedName>
</protein>
<keyword evidence="3" id="KW-1185">Reference proteome</keyword>
<keyword evidence="1" id="KW-0812">Transmembrane</keyword>
<dbReference type="PANTHER" id="PTHR20977">
    <property type="entry name" value="AT13385P-RELATED"/>
    <property type="match status" value="1"/>
</dbReference>